<reference evidence="1" key="1">
    <citation type="submission" date="2023-03" db="UniProtKB">
        <authorList>
            <consortium name="EnsemblPlants"/>
        </authorList>
    </citation>
    <scope>IDENTIFICATION</scope>
</reference>
<name>A0A9I9CXP6_CUCME</name>
<proteinExistence type="predicted"/>
<protein>
    <submittedName>
        <fullName evidence="1">Uncharacterized protein</fullName>
    </submittedName>
</protein>
<evidence type="ECO:0000313" key="1">
    <source>
        <dbReference type="EnsemblPlants" id="MELO3C010058.2.1"/>
    </source>
</evidence>
<dbReference type="Gramene" id="MELO3C010058.2.1">
    <property type="protein sequence ID" value="MELO3C010058.2.1"/>
    <property type="gene ID" value="MELO3C010058.2"/>
</dbReference>
<dbReference type="AlphaFoldDB" id="A0A9I9CXP6"/>
<sequence length="57" mass="6614">MAIVSAQKGYSDEGDLLREVDLLLRLGEENERTLALEMISNQRVQLKDLEGKRRQRQ</sequence>
<accession>A0A9I9CXP6</accession>
<dbReference type="EnsemblPlants" id="MELO3C010058.2.1">
    <property type="protein sequence ID" value="MELO3C010058.2.1"/>
    <property type="gene ID" value="MELO3C010058.2"/>
</dbReference>
<organism evidence="1">
    <name type="scientific">Cucumis melo</name>
    <name type="common">Muskmelon</name>
    <dbReference type="NCBI Taxonomy" id="3656"/>
    <lineage>
        <taxon>Eukaryota</taxon>
        <taxon>Viridiplantae</taxon>
        <taxon>Streptophyta</taxon>
        <taxon>Embryophyta</taxon>
        <taxon>Tracheophyta</taxon>
        <taxon>Spermatophyta</taxon>
        <taxon>Magnoliopsida</taxon>
        <taxon>eudicotyledons</taxon>
        <taxon>Gunneridae</taxon>
        <taxon>Pentapetalae</taxon>
        <taxon>rosids</taxon>
        <taxon>fabids</taxon>
        <taxon>Cucurbitales</taxon>
        <taxon>Cucurbitaceae</taxon>
        <taxon>Benincaseae</taxon>
        <taxon>Cucumis</taxon>
    </lineage>
</organism>